<evidence type="ECO:0000256" key="6">
    <source>
        <dbReference type="ARBA" id="ARBA00029455"/>
    </source>
</evidence>
<feature type="compositionally biased region" description="Basic and acidic residues" evidence="8">
    <location>
        <begin position="381"/>
        <end position="393"/>
    </location>
</feature>
<evidence type="ECO:0000256" key="5">
    <source>
        <dbReference type="ARBA" id="ARBA00023274"/>
    </source>
</evidence>
<reference evidence="9 10" key="1">
    <citation type="submission" date="2019-06" db="EMBL/GenBank/DDBJ databases">
        <title>Genome Sequence of the Brown Rot Fungal Pathogen Monilinia laxa.</title>
        <authorList>
            <person name="De Miccolis Angelini R.M."/>
            <person name="Landi L."/>
            <person name="Abate D."/>
            <person name="Pollastro S."/>
            <person name="Romanazzi G."/>
            <person name="Faretra F."/>
        </authorList>
    </citation>
    <scope>NUCLEOTIDE SEQUENCE [LARGE SCALE GENOMIC DNA]</scope>
    <source>
        <strain evidence="9 10">Mlax316</strain>
    </source>
</reference>
<feature type="compositionally biased region" description="Acidic residues" evidence="8">
    <location>
        <begin position="291"/>
        <end position="303"/>
    </location>
</feature>
<evidence type="ECO:0000313" key="10">
    <source>
        <dbReference type="Proteomes" id="UP000326757"/>
    </source>
</evidence>
<dbReference type="PIRSF" id="PIRSF017300">
    <property type="entry name" value="snoRNP_Mpp10"/>
    <property type="match status" value="1"/>
</dbReference>
<name>A0A5N6KHP5_MONLA</name>
<comment type="caution">
    <text evidence="9">The sequence shown here is derived from an EMBL/GenBank/DDBJ whole genome shotgun (WGS) entry which is preliminary data.</text>
</comment>
<feature type="compositionally biased region" description="Basic and acidic residues" evidence="8">
    <location>
        <begin position="667"/>
        <end position="680"/>
    </location>
</feature>
<dbReference type="GO" id="GO:0005732">
    <property type="term" value="C:sno(s)RNA-containing ribonucleoprotein complex"/>
    <property type="evidence" value="ECO:0007669"/>
    <property type="project" value="UniProtKB-UniRule"/>
</dbReference>
<feature type="compositionally biased region" description="Basic and acidic residues" evidence="8">
    <location>
        <begin position="650"/>
        <end position="660"/>
    </location>
</feature>
<comment type="function">
    <text evidence="7">Involved in nucleolar processing of pre-18S ribosomal RNA.</text>
</comment>
<dbReference type="GO" id="GO:0006364">
    <property type="term" value="P:rRNA processing"/>
    <property type="evidence" value="ECO:0007669"/>
    <property type="project" value="UniProtKB-KW"/>
</dbReference>
<dbReference type="GO" id="GO:0034457">
    <property type="term" value="C:Mpp10 complex"/>
    <property type="evidence" value="ECO:0007669"/>
    <property type="project" value="UniProtKB-UniRule"/>
</dbReference>
<dbReference type="PANTHER" id="PTHR17039:SF0">
    <property type="entry name" value="U3 SMALL NUCLEOLAR RIBONUCLEOPROTEIN PROTEIN MPP10"/>
    <property type="match status" value="1"/>
</dbReference>
<keyword evidence="2 7" id="KW-0690">Ribosome biogenesis</keyword>
<evidence type="ECO:0000256" key="7">
    <source>
        <dbReference type="PIRNR" id="PIRNR017300"/>
    </source>
</evidence>
<evidence type="ECO:0000256" key="1">
    <source>
        <dbReference type="ARBA" id="ARBA00004604"/>
    </source>
</evidence>
<keyword evidence="10" id="KW-1185">Reference proteome</keyword>
<dbReference type="Pfam" id="PF04006">
    <property type="entry name" value="Mpp10"/>
    <property type="match status" value="1"/>
</dbReference>
<accession>A0A5N6KHP5</accession>
<dbReference type="InterPro" id="IPR012173">
    <property type="entry name" value="Mpp10"/>
</dbReference>
<keyword evidence="3 7" id="KW-0698">rRNA processing</keyword>
<feature type="compositionally biased region" description="Acidic residues" evidence="8">
    <location>
        <begin position="316"/>
        <end position="337"/>
    </location>
</feature>
<dbReference type="GO" id="GO:0032040">
    <property type="term" value="C:small-subunit processome"/>
    <property type="evidence" value="ECO:0007669"/>
    <property type="project" value="TreeGrafter"/>
</dbReference>
<evidence type="ECO:0000313" key="9">
    <source>
        <dbReference type="EMBL" id="KAB8303111.1"/>
    </source>
</evidence>
<gene>
    <name evidence="9" type="ORF">EYC80_004562</name>
</gene>
<dbReference type="EMBL" id="VIGI01000002">
    <property type="protein sequence ID" value="KAB8303111.1"/>
    <property type="molecule type" value="Genomic_DNA"/>
</dbReference>
<dbReference type="PANTHER" id="PTHR17039">
    <property type="entry name" value="U3 SMALL NUCLEOLAR RIBONUCLEOPROTEIN PROTEIN MPP10"/>
    <property type="match status" value="1"/>
</dbReference>
<feature type="region of interest" description="Disordered" evidence="8">
    <location>
        <begin position="128"/>
        <end position="429"/>
    </location>
</feature>
<comment type="subcellular location">
    <subcellularLocation>
        <location evidence="1 7">Nucleus</location>
        <location evidence="1 7">Nucleolus</location>
    </subcellularLocation>
</comment>
<evidence type="ECO:0000256" key="2">
    <source>
        <dbReference type="ARBA" id="ARBA00022517"/>
    </source>
</evidence>
<proteinExistence type="inferred from homology"/>
<feature type="compositionally biased region" description="Acidic residues" evidence="8">
    <location>
        <begin position="394"/>
        <end position="411"/>
    </location>
</feature>
<keyword evidence="5 7" id="KW-0687">Ribonucleoprotein</keyword>
<protein>
    <recommendedName>
        <fullName evidence="7">U3 small nucleolar ribonucleoprotein protein MPP10</fullName>
    </recommendedName>
</protein>
<feature type="region of interest" description="Disordered" evidence="8">
    <location>
        <begin position="1"/>
        <end position="20"/>
    </location>
</feature>
<dbReference type="OrthoDB" id="445326at2759"/>
<dbReference type="Proteomes" id="UP000326757">
    <property type="component" value="Unassembled WGS sequence"/>
</dbReference>
<feature type="region of interest" description="Disordered" evidence="8">
    <location>
        <begin position="648"/>
        <end position="683"/>
    </location>
</feature>
<sequence length="730" mass="81204">MAVSPPNNVSAAMPVQNDTSGQSSIEELVAALAPANRYTFIAPSSKLPNASLEYAKETLDKFAGKLGDEQAKRLKEQRKKRKRGERDAAEGEVLKIRKIHTQGFEVQQVWEQAKRVIDALKGDAERALEELGIGGDESEDSEGEEEGNADMMEFDEDGFEIGSNAEGEERDEDLEDMEEEFHTDEENETDGQDDGEAFEGFGEEDEEDEDEDDDEGAGVFVEDPNKLNDGFFSIDDFNKQTEFLERQDAAADPFTGEASDEEDIDWGADPMSMPIKADKSSKRAKAMNASDGEDDDDDDEEDGPTFGNMDLNAPEGDSDDDDDMDLDEAADVADDNTNDILYKDFFEPPPRKIGKGERQEQYLARQAKKAKASAPEEDEAAMERAIADVRRDLFDDEDDANSDDALSDLDPADPKSRRSAHERRQAKIGEEIRRLEAASVAKREWTLAGEARAVDRPMNSLLEEDLDFERTGKPVPVITAEVSESIEELIKRRILAQEFDEVIRRRPDSLTPANTRRGLFELDDSKNQQSLAEIYEEEHIKNTNPDTYISKSDEKVQAQEKEVENLWKEVCAKLDALSSWHYKPKPAAPSLTVVGDVATIAMEDAQPSTASGIAGGESMLAPQEIYKAGQVTEGQKKDNKEIVRGGAPVAREEMSREEKLRRRRREKERIKKMGEGEKVLSKKAKEKRDVVGELKRGGVKVIGKRGEMRDVEGKKILASDVVTGGGGFKL</sequence>
<keyword evidence="4 7" id="KW-0539">Nucleus</keyword>
<evidence type="ECO:0000256" key="4">
    <source>
        <dbReference type="ARBA" id="ARBA00023242"/>
    </source>
</evidence>
<dbReference type="AlphaFoldDB" id="A0A5N6KHP5"/>
<evidence type="ECO:0000256" key="3">
    <source>
        <dbReference type="ARBA" id="ARBA00022552"/>
    </source>
</evidence>
<feature type="compositionally biased region" description="Acidic residues" evidence="8">
    <location>
        <begin position="166"/>
        <end position="216"/>
    </location>
</feature>
<comment type="similarity">
    <text evidence="6 7">Belongs to the MPP10 family.</text>
</comment>
<feature type="compositionally biased region" description="Acidic residues" evidence="8">
    <location>
        <begin position="136"/>
        <end position="159"/>
    </location>
</feature>
<organism evidence="9 10">
    <name type="scientific">Monilinia laxa</name>
    <name type="common">Brown rot fungus</name>
    <name type="synonym">Sclerotinia laxa</name>
    <dbReference type="NCBI Taxonomy" id="61186"/>
    <lineage>
        <taxon>Eukaryota</taxon>
        <taxon>Fungi</taxon>
        <taxon>Dikarya</taxon>
        <taxon>Ascomycota</taxon>
        <taxon>Pezizomycotina</taxon>
        <taxon>Leotiomycetes</taxon>
        <taxon>Helotiales</taxon>
        <taxon>Sclerotiniaceae</taxon>
        <taxon>Monilinia</taxon>
    </lineage>
</organism>
<evidence type="ECO:0000256" key="8">
    <source>
        <dbReference type="SAM" id="MobiDB-lite"/>
    </source>
</evidence>
<feature type="region of interest" description="Disordered" evidence="8">
    <location>
        <begin position="66"/>
        <end position="89"/>
    </location>
</feature>
<feature type="compositionally biased region" description="Basic and acidic residues" evidence="8">
    <location>
        <begin position="341"/>
        <end position="360"/>
    </location>
</feature>
<feature type="compositionally biased region" description="Basic and acidic residues" evidence="8">
    <location>
        <begin position="236"/>
        <end position="249"/>
    </location>
</feature>